<protein>
    <submittedName>
        <fullName evidence="2">YtxH domain-containing protein</fullName>
    </submittedName>
</protein>
<keyword evidence="3" id="KW-1185">Reference proteome</keyword>
<sequence length="115" mass="12150">MAKNSTGAFIGGILLGGAIGAIVGVLVAPRSGRETRQILKKSADALPELAEDLSTTVQFQADRLSESAVQNWEGTLERLKEAIAAGLDASQLKAQELNEMRNIAAKPTSSSEQRD</sequence>
<dbReference type="Pfam" id="PF12732">
    <property type="entry name" value="YtxH"/>
    <property type="match status" value="1"/>
</dbReference>
<evidence type="ECO:0000313" key="3">
    <source>
        <dbReference type="Proteomes" id="UP001526426"/>
    </source>
</evidence>
<name>A0ABT3L9R3_9CYAN</name>
<dbReference type="PANTHER" id="PTHR35792">
    <property type="entry name" value="GENERAL STRESS PROTEIN"/>
    <property type="match status" value="1"/>
</dbReference>
<evidence type="ECO:0000313" key="2">
    <source>
        <dbReference type="EMBL" id="MCW6038241.1"/>
    </source>
</evidence>
<dbReference type="InterPro" id="IPR024623">
    <property type="entry name" value="YtxH"/>
</dbReference>
<comment type="caution">
    <text evidence="2">The sequence shown here is derived from an EMBL/GenBank/DDBJ whole genome shotgun (WGS) entry which is preliminary data.</text>
</comment>
<evidence type="ECO:0000256" key="1">
    <source>
        <dbReference type="SAM" id="Phobius"/>
    </source>
</evidence>
<keyword evidence="1" id="KW-0812">Transmembrane</keyword>
<dbReference type="Proteomes" id="UP001526426">
    <property type="component" value="Unassembled WGS sequence"/>
</dbReference>
<dbReference type="RefSeq" id="WP_265266146.1">
    <property type="nucleotide sequence ID" value="NZ_JAIHOM010000119.1"/>
</dbReference>
<dbReference type="PANTHER" id="PTHR35792:SF1">
    <property type="entry name" value="SLL0268 PROTEIN"/>
    <property type="match status" value="1"/>
</dbReference>
<reference evidence="2 3" key="1">
    <citation type="submission" date="2021-08" db="EMBL/GenBank/DDBJ databases">
        <title>Draft genome sequence of Spirulina subsalsa with high tolerance to salinity and hype-accumulation of phycocyanin.</title>
        <authorList>
            <person name="Pei H."/>
            <person name="Jiang L."/>
        </authorList>
    </citation>
    <scope>NUCLEOTIDE SEQUENCE [LARGE SCALE GENOMIC DNA]</scope>
    <source>
        <strain evidence="2 3">FACHB-351</strain>
    </source>
</reference>
<organism evidence="2 3">
    <name type="scientific">Spirulina subsalsa FACHB-351</name>
    <dbReference type="NCBI Taxonomy" id="234711"/>
    <lineage>
        <taxon>Bacteria</taxon>
        <taxon>Bacillati</taxon>
        <taxon>Cyanobacteriota</taxon>
        <taxon>Cyanophyceae</taxon>
        <taxon>Spirulinales</taxon>
        <taxon>Spirulinaceae</taxon>
        <taxon>Spirulina</taxon>
    </lineage>
</organism>
<dbReference type="EMBL" id="JAIHOM010000119">
    <property type="protein sequence ID" value="MCW6038241.1"/>
    <property type="molecule type" value="Genomic_DNA"/>
</dbReference>
<keyword evidence="1" id="KW-1133">Transmembrane helix</keyword>
<proteinExistence type="predicted"/>
<dbReference type="InterPro" id="IPR052928">
    <property type="entry name" value="Desiccation-related_membrane"/>
</dbReference>
<accession>A0ABT3L9R3</accession>
<keyword evidence="1" id="KW-0472">Membrane</keyword>
<gene>
    <name evidence="2" type="ORF">K4A83_18465</name>
</gene>
<feature type="transmembrane region" description="Helical" evidence="1">
    <location>
        <begin position="6"/>
        <end position="28"/>
    </location>
</feature>